<gene>
    <name evidence="1" type="ORF">Clacol_000040</name>
</gene>
<sequence length="289" mass="31624">MTLVRPRLSISNEHNDIWIKTAVPWDGRPKFVGDGNDNNTFQFPLWNAQNLSNTSHAVTITNIPTKQGGILDIDFISIGREIGPPGFIGQTFNVTIDDESPFVMYNGSWSSFLFLSSSNAFNSTIHRTTEQDSSIFLKKLHNGLEENRTHSVTLMNSVSNPNRPLYFDYAISSFQHLAHIFSGDTPSPNASFTVPVTSSPSPSKSKIGVIVGGVVGGIAGLQVHTSSSFGILEAIEIRQCGTSPIRPHENNIMPQSSIMEEDTGPLGHVTLPPRYNTDWRSAIALRNSA</sequence>
<evidence type="ECO:0000313" key="2">
    <source>
        <dbReference type="Proteomes" id="UP001050691"/>
    </source>
</evidence>
<dbReference type="EMBL" id="BPWL01000001">
    <property type="protein sequence ID" value="GJJ05853.1"/>
    <property type="molecule type" value="Genomic_DNA"/>
</dbReference>
<proteinExistence type="predicted"/>
<keyword evidence="2" id="KW-1185">Reference proteome</keyword>
<dbReference type="AlphaFoldDB" id="A0AAV4ZXQ4"/>
<name>A0AAV4ZXQ4_9AGAM</name>
<comment type="caution">
    <text evidence="1">The sequence shown here is derived from an EMBL/GenBank/DDBJ whole genome shotgun (WGS) entry which is preliminary data.</text>
</comment>
<reference evidence="1" key="1">
    <citation type="submission" date="2021-10" db="EMBL/GenBank/DDBJ databases">
        <title>De novo Genome Assembly of Clathrus columnatus (Basidiomycota, Fungi) Using Illumina and Nanopore Sequence Data.</title>
        <authorList>
            <person name="Ogiso-Tanaka E."/>
            <person name="Itagaki H."/>
            <person name="Hosoya T."/>
            <person name="Hosaka K."/>
        </authorList>
    </citation>
    <scope>NUCLEOTIDE SEQUENCE</scope>
    <source>
        <strain evidence="1">MO-923</strain>
    </source>
</reference>
<organism evidence="1 2">
    <name type="scientific">Clathrus columnatus</name>
    <dbReference type="NCBI Taxonomy" id="1419009"/>
    <lineage>
        <taxon>Eukaryota</taxon>
        <taxon>Fungi</taxon>
        <taxon>Dikarya</taxon>
        <taxon>Basidiomycota</taxon>
        <taxon>Agaricomycotina</taxon>
        <taxon>Agaricomycetes</taxon>
        <taxon>Phallomycetidae</taxon>
        <taxon>Phallales</taxon>
        <taxon>Clathraceae</taxon>
        <taxon>Clathrus</taxon>
    </lineage>
</organism>
<evidence type="ECO:0000313" key="1">
    <source>
        <dbReference type="EMBL" id="GJJ05853.1"/>
    </source>
</evidence>
<dbReference type="Proteomes" id="UP001050691">
    <property type="component" value="Unassembled WGS sequence"/>
</dbReference>
<protein>
    <submittedName>
        <fullName evidence="1">Uncharacterized protein</fullName>
    </submittedName>
</protein>
<accession>A0AAV4ZXQ4</accession>